<keyword evidence="5" id="KW-1017">Isopeptide bond</keyword>
<feature type="region of interest" description="Disordered" evidence="14">
    <location>
        <begin position="134"/>
        <end position="177"/>
    </location>
</feature>
<dbReference type="CDD" id="cd22665">
    <property type="entry name" value="FHA_MDC1"/>
    <property type="match status" value="1"/>
</dbReference>
<dbReference type="InterPro" id="IPR036420">
    <property type="entry name" value="BRCT_dom_sf"/>
</dbReference>
<protein>
    <recommendedName>
        <fullName evidence="3">Mediator of DNA damage checkpoint protein 1</fullName>
    </recommendedName>
</protein>
<dbReference type="GO" id="GO:0005634">
    <property type="term" value="C:nucleus"/>
    <property type="evidence" value="ECO:0007669"/>
    <property type="project" value="UniProtKB-SubCell"/>
</dbReference>
<feature type="compositionally biased region" description="Polar residues" evidence="14">
    <location>
        <begin position="914"/>
        <end position="924"/>
    </location>
</feature>
<organism evidence="17 18">
    <name type="scientific">Patella caerulea</name>
    <name type="common">Rayed Mediterranean limpet</name>
    <dbReference type="NCBI Taxonomy" id="87958"/>
    <lineage>
        <taxon>Eukaryota</taxon>
        <taxon>Metazoa</taxon>
        <taxon>Spiralia</taxon>
        <taxon>Lophotrochozoa</taxon>
        <taxon>Mollusca</taxon>
        <taxon>Gastropoda</taxon>
        <taxon>Patellogastropoda</taxon>
        <taxon>Patelloidea</taxon>
        <taxon>Patellidae</taxon>
        <taxon>Patella</taxon>
    </lineage>
</organism>
<evidence type="ECO:0000256" key="5">
    <source>
        <dbReference type="ARBA" id="ARBA00022499"/>
    </source>
</evidence>
<feature type="compositionally biased region" description="Polar residues" evidence="14">
    <location>
        <begin position="1"/>
        <end position="10"/>
    </location>
</feature>
<sequence length="1731" mass="189199">MDFDQTQAIQLSFEDETDDEENSSSKTPVSYLKVFKYKDLPEKEYPLYEGENIIGRDESCDICIPTKALSKQHACIEVKGDSHLLYDKKSLNKTRREKLFLQPDVRYELKHENKLIFADIECVYKLSIKPINESGSETGSESMLDDVVSGNNNNNKAKLSSPTINEEDYEDDSDASSDILQPTQQCYEPTQKVLKASRSRVYAADSDDDSFISGNNTTRGNLTVKDTPISRKYLDKSDDHVLPESGSETDNEEMPQGILNAPTQACIMESETEEDEEDDVRSKDLLTAATQACATAVIESDEEEEDDEPIVDLNAPTQACPGVTDTTDETDTEEGPCATVAYTMDTETSRKPKSGIDKLSPILKSKNLKKKIPEKTAATIPYTMDADISGVAETQSFIANDDDEELLIPNKKRQTLETPKSASSDSPKTGNTDSPISKEDEVLEEEEDESEERDVSHLFAIPTLACDMDEPDDSEEAPLAADTTEDSTTDDGSTQPLDDGATQIVEEPVQKNFGNNDATQLVPNAETSEDQKEDDATQAISENIPFSKGGTTKDIDATQVFTETVPVAGNEDATLFVGETVPVGCEDQTQLIDGTAGFDPETKDKPETSSEEATQIYETDQTIPINEVKGGTGPDDVTLAVGELDNTATIPIDILKDEIVLEKNTKNMGRASKRAPKKRGRGGKSPDISTVDATVPIEELKQDEDVSLAEEPTQAYGASPQKSPKKLRDSFTSQISPLKLDCTDDGDGIDIDATQPYGKSPPKKLKNFQESEDSTQELSEASTVPLDQVIENATQAYGDGSPVKGFSERGEFEKTNAEKEDATEAAAADDSESDGDTLPVEDIEFVADSESPEDDRPQMIPIPSRSPHKSALASPKKRSPSPSPKRVAFVGVKSQTPEDEDDDLMSPVIDRIMDSTTHSKNTPESTTSRRGGRARGRKTSPEEEKTPIEEEKSLPGRSRGRGRKGPETKTPDEKITKNEIIVGDAAVETDESPSSRKNLTEVLTKAVGRSRRGKAAEKGSNSSEESVSDIKQPIKKTGRRAKANASSEVESDVGKTDQDITGKQSTTLRRGKKSVVEAEETKPKDTNKEPEISEPVVEIPEKRPTKRGRKSVQKAKLVLTPEKLTESPETGDSAVGPKPGRMGRRSVANKQKEIIEESAEPIGKVQLKLPTRRGRQSLVEKTTDSEKIPAASESVAEGPEAQPSRRGSRSVLPVKKQPEEVEESCSTKRLEDLPSESVTEDPSDGKRGRKSVAGKSNESKTVKVSEANKTVPEVPQKQVYKRGRKSVVDKTSITCEVSDTSASFLHGTEFPKDEKSTEDKSQESKTTGPKVSGRRGRQASGRDQTVDEAEVSQPSRGRKRRGQDNEDQLTEPSTSAKKISKKENTELTSSHELASSSPKPTNHRGRKTSVEDVIESPTSRNSRKTSPQESGHKSATNRRGRQSSGKTKDVDDNTDLTSIQTPKAKKRRGQGDESQERELSASASKISRRGDGGGLTPSRIRSDLDETISSPILRKKDPKPRVMFTGVVDEQGEKTVKELGGTLANSIQECSHLVTDKIRRTVKFLGGLCLGVQIVSPQWLEQSKTAGMFLDSSKYIVSDKTTEKQYKFLLHQSLDIASTHPMLQGYKIHVTKSVKPGPDTMKEILECAGAEYIKSLPKKKEANIIVISCDEDSKSCQPAVTAGIDVVSSEFILTGVLRQKVEIESFRLFTNPTTTAITNSKTVSRSKARKR</sequence>
<feature type="compositionally biased region" description="Polar residues" evidence="14">
    <location>
        <begin position="611"/>
        <end position="624"/>
    </location>
</feature>
<evidence type="ECO:0000313" key="17">
    <source>
        <dbReference type="EMBL" id="KAK6188767.1"/>
    </source>
</evidence>
<feature type="compositionally biased region" description="Basic residues" evidence="14">
    <location>
        <begin position="1033"/>
        <end position="1042"/>
    </location>
</feature>
<feature type="compositionally biased region" description="Basic residues" evidence="14">
    <location>
        <begin position="1104"/>
        <end position="1113"/>
    </location>
</feature>
<dbReference type="InterPro" id="IPR008984">
    <property type="entry name" value="SMAD_FHA_dom_sf"/>
</dbReference>
<evidence type="ECO:0000259" key="16">
    <source>
        <dbReference type="PROSITE" id="PS50172"/>
    </source>
</evidence>
<dbReference type="Pfam" id="PF16770">
    <property type="entry name" value="RTT107_BRCT_5"/>
    <property type="match status" value="1"/>
</dbReference>
<keyword evidence="12" id="KW-0539">Nucleus</keyword>
<evidence type="ECO:0000256" key="1">
    <source>
        <dbReference type="ARBA" id="ARBA00004123"/>
    </source>
</evidence>
<feature type="compositionally biased region" description="Basic and acidic residues" evidence="14">
    <location>
        <begin position="1469"/>
        <end position="1479"/>
    </location>
</feature>
<evidence type="ECO:0000256" key="13">
    <source>
        <dbReference type="ARBA" id="ARBA00023306"/>
    </source>
</evidence>
<feature type="region of interest" description="Disordered" evidence="14">
    <location>
        <begin position="399"/>
        <end position="552"/>
    </location>
</feature>
<feature type="compositionally biased region" description="Basic and acidic residues" evidence="14">
    <location>
        <begin position="939"/>
        <end position="954"/>
    </location>
</feature>
<keyword evidence="9" id="KW-0832">Ubl conjugation</keyword>
<dbReference type="GO" id="GO:0005694">
    <property type="term" value="C:chromosome"/>
    <property type="evidence" value="ECO:0007669"/>
    <property type="project" value="UniProtKB-SubCell"/>
</dbReference>
<feature type="region of interest" description="Disordered" evidence="14">
    <location>
        <begin position="663"/>
        <end position="1517"/>
    </location>
</feature>
<dbReference type="EMBL" id="JAZGQO010000003">
    <property type="protein sequence ID" value="KAK6188767.1"/>
    <property type="molecule type" value="Genomic_DNA"/>
</dbReference>
<evidence type="ECO:0000256" key="2">
    <source>
        <dbReference type="ARBA" id="ARBA00004286"/>
    </source>
</evidence>
<reference evidence="17 18" key="1">
    <citation type="submission" date="2024-01" db="EMBL/GenBank/DDBJ databases">
        <title>The genome of the rayed Mediterranean limpet Patella caerulea (Linnaeus, 1758).</title>
        <authorList>
            <person name="Anh-Thu Weber A."/>
            <person name="Halstead-Nussloch G."/>
        </authorList>
    </citation>
    <scope>NUCLEOTIDE SEQUENCE [LARGE SCALE GENOMIC DNA]</scope>
    <source>
        <strain evidence="17">AATW-2023a</strain>
        <tissue evidence="17">Whole specimen</tissue>
    </source>
</reference>
<dbReference type="PANTHER" id="PTHR23196">
    <property type="entry name" value="PAX TRANSCRIPTION ACTIVATION DOMAIN INTERACTING PROTEIN"/>
    <property type="match status" value="1"/>
</dbReference>
<dbReference type="Pfam" id="PF16589">
    <property type="entry name" value="BRCT_2"/>
    <property type="match status" value="1"/>
</dbReference>
<keyword evidence="7" id="KW-0677">Repeat</keyword>
<dbReference type="InterPro" id="IPR000253">
    <property type="entry name" value="FHA_dom"/>
</dbReference>
<dbReference type="SUPFAM" id="SSF52113">
    <property type="entry name" value="BRCT domain"/>
    <property type="match status" value="2"/>
</dbReference>
<evidence type="ECO:0000256" key="8">
    <source>
        <dbReference type="ARBA" id="ARBA00022763"/>
    </source>
</evidence>
<feature type="region of interest" description="Disordered" evidence="14">
    <location>
        <begin position="1"/>
        <end position="27"/>
    </location>
</feature>
<dbReference type="InterPro" id="IPR001357">
    <property type="entry name" value="BRCT_dom"/>
</dbReference>
<keyword evidence="6" id="KW-0597">Phosphoprotein</keyword>
<dbReference type="CDD" id="cd18441">
    <property type="entry name" value="BRCT_MDC1_rpt2"/>
    <property type="match status" value="1"/>
</dbReference>
<accession>A0AAN8K3W6</accession>
<dbReference type="PANTHER" id="PTHR23196:SF34">
    <property type="entry name" value="MEDIATOR OF DNA DAMAGE CHECKPOINT PROTEIN 1"/>
    <property type="match status" value="1"/>
</dbReference>
<dbReference type="PROSITE" id="PS50172">
    <property type="entry name" value="BRCT"/>
    <property type="match status" value="1"/>
</dbReference>
<feature type="compositionally biased region" description="Basic and acidic residues" evidence="14">
    <location>
        <begin position="1309"/>
        <end position="1323"/>
    </location>
</feature>
<feature type="domain" description="FHA" evidence="15">
    <location>
        <begin position="52"/>
        <end position="101"/>
    </location>
</feature>
<evidence type="ECO:0000256" key="11">
    <source>
        <dbReference type="ARBA" id="ARBA00023204"/>
    </source>
</evidence>
<evidence type="ECO:0000313" key="18">
    <source>
        <dbReference type="Proteomes" id="UP001347796"/>
    </source>
</evidence>
<feature type="compositionally biased region" description="Acidic residues" evidence="14">
    <location>
        <begin position="467"/>
        <end position="476"/>
    </location>
</feature>
<keyword evidence="8" id="KW-0227">DNA damage</keyword>
<feature type="compositionally biased region" description="Basic and acidic residues" evidence="14">
    <location>
        <begin position="806"/>
        <end position="822"/>
    </location>
</feature>
<dbReference type="PROSITE" id="PS50006">
    <property type="entry name" value="FHA_DOMAIN"/>
    <property type="match status" value="1"/>
</dbReference>
<keyword evidence="4" id="KW-0158">Chromosome</keyword>
<evidence type="ECO:0000256" key="6">
    <source>
        <dbReference type="ARBA" id="ARBA00022553"/>
    </source>
</evidence>
<evidence type="ECO:0000256" key="9">
    <source>
        <dbReference type="ARBA" id="ARBA00022843"/>
    </source>
</evidence>
<feature type="compositionally biased region" description="Basic and acidic residues" evidence="14">
    <location>
        <begin position="1074"/>
        <end position="1091"/>
    </location>
</feature>
<gene>
    <name evidence="17" type="ORF">SNE40_004879</name>
</gene>
<keyword evidence="10" id="KW-0007">Acetylation</keyword>
<feature type="compositionally biased region" description="Polar residues" evidence="14">
    <location>
        <begin position="149"/>
        <end position="164"/>
    </location>
</feature>
<feature type="domain" description="BRCT" evidence="16">
    <location>
        <begin position="1519"/>
        <end position="1597"/>
    </location>
</feature>
<name>A0AAN8K3W6_PATCE</name>
<dbReference type="Proteomes" id="UP001347796">
    <property type="component" value="Unassembled WGS sequence"/>
</dbReference>
<feature type="compositionally biased region" description="Acidic residues" evidence="14">
    <location>
        <begin position="165"/>
        <end position="175"/>
    </location>
</feature>
<evidence type="ECO:0000256" key="10">
    <source>
        <dbReference type="ARBA" id="ARBA00022990"/>
    </source>
</evidence>
<feature type="compositionally biased region" description="Polar residues" evidence="14">
    <location>
        <begin position="416"/>
        <end position="435"/>
    </location>
</feature>
<feature type="compositionally biased region" description="Polar residues" evidence="14">
    <location>
        <begin position="512"/>
        <end position="526"/>
    </location>
</feature>
<proteinExistence type="predicted"/>
<feature type="compositionally biased region" description="Basic and acidic residues" evidence="14">
    <location>
        <begin position="964"/>
        <end position="977"/>
    </location>
</feature>
<dbReference type="SMART" id="SM00240">
    <property type="entry name" value="FHA"/>
    <property type="match status" value="1"/>
</dbReference>
<keyword evidence="18" id="KW-1185">Reference proteome</keyword>
<feature type="region of interest" description="Disordered" evidence="14">
    <location>
        <begin position="588"/>
        <end position="634"/>
    </location>
</feature>
<dbReference type="CDD" id="cd17744">
    <property type="entry name" value="BRCT_MDC1_rpt1"/>
    <property type="match status" value="1"/>
</dbReference>
<feature type="region of interest" description="Disordered" evidence="14">
    <location>
        <begin position="229"/>
        <end position="256"/>
    </location>
</feature>
<evidence type="ECO:0000256" key="4">
    <source>
        <dbReference type="ARBA" id="ARBA00022454"/>
    </source>
</evidence>
<evidence type="ECO:0000256" key="14">
    <source>
        <dbReference type="SAM" id="MobiDB-lite"/>
    </source>
</evidence>
<feature type="compositionally biased region" description="Polar residues" evidence="14">
    <location>
        <begin position="1289"/>
        <end position="1303"/>
    </location>
</feature>
<feature type="compositionally biased region" description="Basic and acidic residues" evidence="14">
    <location>
        <begin position="229"/>
        <end position="242"/>
    </location>
</feature>
<dbReference type="Gene3D" id="2.60.200.20">
    <property type="match status" value="1"/>
</dbReference>
<evidence type="ECO:0000256" key="3">
    <source>
        <dbReference type="ARBA" id="ARBA00015014"/>
    </source>
</evidence>
<dbReference type="SUPFAM" id="SSF49879">
    <property type="entry name" value="SMAD/FHA domain"/>
    <property type="match status" value="1"/>
</dbReference>
<feature type="region of interest" description="Disordered" evidence="14">
    <location>
        <begin position="313"/>
        <end position="334"/>
    </location>
</feature>
<feature type="compositionally biased region" description="Polar residues" evidence="14">
    <location>
        <begin position="1386"/>
        <end position="1400"/>
    </location>
</feature>
<comment type="subcellular location">
    <subcellularLocation>
        <location evidence="2">Chromosome</location>
    </subcellularLocation>
    <subcellularLocation>
        <location evidence="1">Nucleus</location>
    </subcellularLocation>
</comment>
<keyword evidence="13" id="KW-0131">Cell cycle</keyword>
<feature type="compositionally biased region" description="Polar residues" evidence="14">
    <location>
        <begin position="1416"/>
        <end position="1429"/>
    </location>
</feature>
<keyword evidence="11" id="KW-0234">DNA repair</keyword>
<dbReference type="GO" id="GO:0006281">
    <property type="term" value="P:DNA repair"/>
    <property type="evidence" value="ECO:0007669"/>
    <property type="project" value="UniProtKB-KW"/>
</dbReference>
<feature type="compositionally biased region" description="Acidic residues" evidence="14">
    <location>
        <begin position="13"/>
        <end position="22"/>
    </location>
</feature>
<evidence type="ECO:0000256" key="7">
    <source>
        <dbReference type="ARBA" id="ARBA00022737"/>
    </source>
</evidence>
<comment type="caution">
    <text evidence="17">The sequence shown here is derived from an EMBL/GenBank/DDBJ whole genome shotgun (WGS) entry which is preliminary data.</text>
</comment>
<dbReference type="SMART" id="SM00292">
    <property type="entry name" value="BRCT"/>
    <property type="match status" value="2"/>
</dbReference>
<dbReference type="Gene3D" id="3.40.50.10190">
    <property type="entry name" value="BRCT domain"/>
    <property type="match status" value="2"/>
</dbReference>
<dbReference type="Pfam" id="PF00498">
    <property type="entry name" value="FHA"/>
    <property type="match status" value="1"/>
</dbReference>
<evidence type="ECO:0000256" key="12">
    <source>
        <dbReference type="ARBA" id="ARBA00023242"/>
    </source>
</evidence>
<dbReference type="InterPro" id="IPR051579">
    <property type="entry name" value="DDR_Transcriptional_Reg"/>
</dbReference>
<feature type="compositionally biased region" description="Basic residues" evidence="14">
    <location>
        <begin position="671"/>
        <end position="682"/>
    </location>
</feature>
<feature type="compositionally biased region" description="Acidic residues" evidence="14">
    <location>
        <begin position="441"/>
        <end position="452"/>
    </location>
</feature>
<evidence type="ECO:0000259" key="15">
    <source>
        <dbReference type="PROSITE" id="PS50006"/>
    </source>
</evidence>
<feature type="compositionally biased region" description="Acidic residues" evidence="14">
    <location>
        <begin position="823"/>
        <end position="853"/>
    </location>
</feature>